<organism evidence="2 3">
    <name type="scientific">Clostridium gelidum</name>
    <dbReference type="NCBI Taxonomy" id="704125"/>
    <lineage>
        <taxon>Bacteria</taxon>
        <taxon>Bacillati</taxon>
        <taxon>Bacillota</taxon>
        <taxon>Clostridia</taxon>
        <taxon>Eubacteriales</taxon>
        <taxon>Clostridiaceae</taxon>
        <taxon>Clostridium</taxon>
    </lineage>
</organism>
<evidence type="ECO:0000313" key="3">
    <source>
        <dbReference type="Proteomes" id="UP000824633"/>
    </source>
</evidence>
<dbReference type="Proteomes" id="UP000824633">
    <property type="component" value="Chromosome"/>
</dbReference>
<gene>
    <name evidence="2" type="ORF">psyc5s11_39330</name>
</gene>
<feature type="domain" description="Dinitrogenase iron-molybdenum cofactor biosynthesis" evidence="1">
    <location>
        <begin position="5"/>
        <end position="64"/>
    </location>
</feature>
<name>A0ABM7T784_9CLOT</name>
<dbReference type="RefSeq" id="WP_224034177.1">
    <property type="nucleotide sequence ID" value="NZ_AP024849.1"/>
</dbReference>
<dbReference type="InterPro" id="IPR003731">
    <property type="entry name" value="Di-Nase_FeMo-co_biosynth"/>
</dbReference>
<keyword evidence="3" id="KW-1185">Reference proteome</keyword>
<evidence type="ECO:0000259" key="1">
    <source>
        <dbReference type="Pfam" id="PF02579"/>
    </source>
</evidence>
<reference evidence="3" key="1">
    <citation type="submission" date="2021-07" db="EMBL/GenBank/DDBJ databases">
        <title>Complete genome sequencing of a Clostridium isolate.</title>
        <authorList>
            <person name="Ueki A."/>
            <person name="Tonouchi A."/>
        </authorList>
    </citation>
    <scope>NUCLEOTIDE SEQUENCE [LARGE SCALE GENOMIC DNA]</scope>
    <source>
        <strain evidence="3">C5S11</strain>
    </source>
</reference>
<dbReference type="Gene3D" id="3.30.420.130">
    <property type="entry name" value="Dinitrogenase iron-molybdenum cofactor biosynthesis domain"/>
    <property type="match status" value="1"/>
</dbReference>
<dbReference type="InterPro" id="IPR036105">
    <property type="entry name" value="DiNase_FeMo-co_biosyn_sf"/>
</dbReference>
<protein>
    <recommendedName>
        <fullName evidence="1">Dinitrogenase iron-molybdenum cofactor biosynthesis domain-containing protein</fullName>
    </recommendedName>
</protein>
<dbReference type="EMBL" id="AP024849">
    <property type="protein sequence ID" value="BCZ47866.1"/>
    <property type="molecule type" value="Genomic_DNA"/>
</dbReference>
<dbReference type="SUPFAM" id="SSF53146">
    <property type="entry name" value="Nitrogenase accessory factor-like"/>
    <property type="match status" value="1"/>
</dbReference>
<dbReference type="PANTHER" id="PTHR42983:SF1">
    <property type="entry name" value="IRON-MOLYBDENUM PROTEIN"/>
    <property type="match status" value="1"/>
</dbReference>
<dbReference type="Pfam" id="PF02579">
    <property type="entry name" value="Nitro_FeMo-Co"/>
    <property type="match status" value="1"/>
</dbReference>
<accession>A0ABM7T784</accession>
<evidence type="ECO:0000313" key="2">
    <source>
        <dbReference type="EMBL" id="BCZ47866.1"/>
    </source>
</evidence>
<sequence length="64" mass="7178">MQKNEDMINQHFGKSKSFQIVAVEDNKITETKELSTENLQHNHGGLTDLLRKEKVNLVIASGIG</sequence>
<dbReference type="PANTHER" id="PTHR42983">
    <property type="entry name" value="DINITROGENASE IRON-MOLYBDENUM COFACTOR PROTEIN-RELATED"/>
    <property type="match status" value="1"/>
</dbReference>
<proteinExistence type="predicted"/>